<dbReference type="Proteomes" id="UP001107961">
    <property type="component" value="Unassembled WGS sequence"/>
</dbReference>
<feature type="domain" description="Outer membrane protein beta-barrel" evidence="3">
    <location>
        <begin position="6"/>
        <end position="180"/>
    </location>
</feature>
<protein>
    <submittedName>
        <fullName evidence="4">Porin family protein</fullName>
    </submittedName>
</protein>
<dbReference type="InterPro" id="IPR011250">
    <property type="entry name" value="OMP/PagP_B-barrel"/>
</dbReference>
<dbReference type="RefSeq" id="WP_080530193.1">
    <property type="nucleotide sequence ID" value="NZ_CP012331.1"/>
</dbReference>
<evidence type="ECO:0000259" key="3">
    <source>
        <dbReference type="Pfam" id="PF13505"/>
    </source>
</evidence>
<accession>A0A9Q3W7V9</accession>
<dbReference type="EMBL" id="JAJVKT010000027">
    <property type="protein sequence ID" value="MCE7510654.1"/>
    <property type="molecule type" value="Genomic_DNA"/>
</dbReference>
<keyword evidence="5" id="KW-1185">Reference proteome</keyword>
<feature type="signal peptide" evidence="2">
    <location>
        <begin position="1"/>
        <end position="20"/>
    </location>
</feature>
<feature type="chain" id="PRO_5040326877" evidence="2">
    <location>
        <begin position="21"/>
        <end position="180"/>
    </location>
</feature>
<evidence type="ECO:0000256" key="1">
    <source>
        <dbReference type="ARBA" id="ARBA00022729"/>
    </source>
</evidence>
<evidence type="ECO:0000256" key="2">
    <source>
        <dbReference type="SAM" id="SignalP"/>
    </source>
</evidence>
<reference evidence="4" key="1">
    <citation type="submission" date="2022-01" db="EMBL/GenBank/DDBJ databases">
        <authorList>
            <person name="Karlyshev A.V."/>
            <person name="Jaspars M."/>
        </authorList>
    </citation>
    <scope>NUCLEOTIDE SEQUENCE</scope>
    <source>
        <strain evidence="4">AGSA3-2</strain>
    </source>
</reference>
<evidence type="ECO:0000313" key="5">
    <source>
        <dbReference type="Proteomes" id="UP001107961"/>
    </source>
</evidence>
<name>A0A9Q3W7V9_9GAMM</name>
<proteinExistence type="predicted"/>
<dbReference type="AlphaFoldDB" id="A0A9Q3W7V9"/>
<dbReference type="Pfam" id="PF13505">
    <property type="entry name" value="OMP_b-brl"/>
    <property type="match status" value="1"/>
</dbReference>
<gene>
    <name evidence="4" type="ORF">LZG35_18605</name>
</gene>
<organism evidence="4 5">
    <name type="scientific">Alloalcanivorax xenomutans</name>
    <dbReference type="NCBI Taxonomy" id="1094342"/>
    <lineage>
        <taxon>Bacteria</taxon>
        <taxon>Pseudomonadati</taxon>
        <taxon>Pseudomonadota</taxon>
        <taxon>Gammaproteobacteria</taxon>
        <taxon>Oceanospirillales</taxon>
        <taxon>Alcanivoracaceae</taxon>
        <taxon>Alloalcanivorax</taxon>
    </lineage>
</organism>
<dbReference type="InterPro" id="IPR027385">
    <property type="entry name" value="Beta-barrel_OMP"/>
</dbReference>
<keyword evidence="1 2" id="KW-0732">Signal</keyword>
<dbReference type="SUPFAM" id="SSF56925">
    <property type="entry name" value="OMPA-like"/>
    <property type="match status" value="1"/>
</dbReference>
<evidence type="ECO:0000313" key="4">
    <source>
        <dbReference type="EMBL" id="MCE7510654.1"/>
    </source>
</evidence>
<sequence length="180" mass="19914">MQRCVAALAAVAMGMGVSVAHGEAYVSLGYGYHEQDDRFFGDDRFETGDLIAKLGGRINRWFAVEMRGGSTLNSNEDRLNGTSVKGEYRQKYFYGAYVKLSGPNATMATPYLIGGYTEGKEEMDVDGGGKISDKWYDSSYGLGIDFGVSERFDVNVEYMFYRDKDNVTLKGPALSASWTF</sequence>
<comment type="caution">
    <text evidence="4">The sequence shown here is derived from an EMBL/GenBank/DDBJ whole genome shotgun (WGS) entry which is preliminary data.</text>
</comment>